<evidence type="ECO:0000313" key="1">
    <source>
        <dbReference type="EMBL" id="KAK1658630.1"/>
    </source>
</evidence>
<dbReference type="Proteomes" id="UP001224890">
    <property type="component" value="Unassembled WGS sequence"/>
</dbReference>
<proteinExistence type="predicted"/>
<comment type="caution">
    <text evidence="1">The sequence shown here is derived from an EMBL/GenBank/DDBJ whole genome shotgun (WGS) entry which is preliminary data.</text>
</comment>
<dbReference type="AlphaFoldDB" id="A0AAJ0ACY4"/>
<evidence type="ECO:0000313" key="2">
    <source>
        <dbReference type="Proteomes" id="UP001224890"/>
    </source>
</evidence>
<accession>A0AAJ0ACY4</accession>
<dbReference type="GeneID" id="85451752"/>
<dbReference type="RefSeq" id="XP_060423394.1">
    <property type="nucleotide sequence ID" value="XM_060567226.1"/>
</dbReference>
<dbReference type="EMBL" id="JAHMHR010000071">
    <property type="protein sequence ID" value="KAK1658630.1"/>
    <property type="molecule type" value="Genomic_DNA"/>
</dbReference>
<organism evidence="1 2">
    <name type="scientific">Colletotrichum godetiae</name>
    <dbReference type="NCBI Taxonomy" id="1209918"/>
    <lineage>
        <taxon>Eukaryota</taxon>
        <taxon>Fungi</taxon>
        <taxon>Dikarya</taxon>
        <taxon>Ascomycota</taxon>
        <taxon>Pezizomycotina</taxon>
        <taxon>Sordariomycetes</taxon>
        <taxon>Hypocreomycetidae</taxon>
        <taxon>Glomerellales</taxon>
        <taxon>Glomerellaceae</taxon>
        <taxon>Colletotrichum</taxon>
        <taxon>Colletotrichum acutatum species complex</taxon>
    </lineage>
</organism>
<keyword evidence="2" id="KW-1185">Reference proteome</keyword>
<name>A0AAJ0ACY4_9PEZI</name>
<protein>
    <submittedName>
        <fullName evidence="1">Uncharacterized protein</fullName>
    </submittedName>
</protein>
<gene>
    <name evidence="1" type="ORF">BDP55DRAFT_392361</name>
</gene>
<reference evidence="1" key="1">
    <citation type="submission" date="2021-06" db="EMBL/GenBank/DDBJ databases">
        <title>Comparative genomics, transcriptomics and evolutionary studies reveal genomic signatures of adaptation to plant cell wall in hemibiotrophic fungi.</title>
        <authorList>
            <consortium name="DOE Joint Genome Institute"/>
            <person name="Baroncelli R."/>
            <person name="Diaz J.F."/>
            <person name="Benocci T."/>
            <person name="Peng M."/>
            <person name="Battaglia E."/>
            <person name="Haridas S."/>
            <person name="Andreopoulos W."/>
            <person name="Labutti K."/>
            <person name="Pangilinan J."/>
            <person name="Floch G.L."/>
            <person name="Makela M.R."/>
            <person name="Henrissat B."/>
            <person name="Grigoriev I.V."/>
            <person name="Crouch J.A."/>
            <person name="De Vries R.P."/>
            <person name="Sukno S.A."/>
            <person name="Thon M.R."/>
        </authorList>
    </citation>
    <scope>NUCLEOTIDE SEQUENCE</scope>
    <source>
        <strain evidence="1">CBS 193.32</strain>
    </source>
</reference>
<sequence>MIHLDCCCRQYCCLHLLTIYVCASVALSSKKVGNPRAQQSGSSLFLPIVPACLPPIYGMVIGTFPYHGHGTYPSELTKVRNTCSSMLRNGCTRYIAHPPQLLSGGFSPALVHRRTYISSHTPCARAHTHTVSHSSPP</sequence>